<accession>A0A0E2AZ20</accession>
<dbReference type="Proteomes" id="UP000006253">
    <property type="component" value="Unassembled WGS sequence"/>
</dbReference>
<dbReference type="EMBL" id="AHMY02000059">
    <property type="protein sequence ID" value="EKO14127.1"/>
    <property type="molecule type" value="Genomic_DNA"/>
</dbReference>
<dbReference type="NCBIfam" id="NF038097">
    <property type="entry name" value="KCGN_DNA_rpt"/>
    <property type="match status" value="1"/>
</dbReference>
<gene>
    <name evidence="1" type="ORF">LEP1GSC081_1968</name>
</gene>
<dbReference type="AlphaFoldDB" id="A0A0E2AZ20"/>
<organism evidence="1 2">
    <name type="scientific">Leptospira kirschneri str. H1</name>
    <dbReference type="NCBI Taxonomy" id="1049966"/>
    <lineage>
        <taxon>Bacteria</taxon>
        <taxon>Pseudomonadati</taxon>
        <taxon>Spirochaetota</taxon>
        <taxon>Spirochaetia</taxon>
        <taxon>Leptospirales</taxon>
        <taxon>Leptospiraceae</taxon>
        <taxon>Leptospira</taxon>
    </lineage>
</organism>
<protein>
    <submittedName>
        <fullName evidence="1">Uncharacterized protein</fullName>
    </submittedName>
</protein>
<evidence type="ECO:0000313" key="2">
    <source>
        <dbReference type="Proteomes" id="UP000006253"/>
    </source>
</evidence>
<proteinExistence type="predicted"/>
<name>A0A0E2AZ20_9LEPT</name>
<reference evidence="1 2" key="1">
    <citation type="submission" date="2012-10" db="EMBL/GenBank/DDBJ databases">
        <authorList>
            <person name="Harkins D.M."/>
            <person name="Durkin A.S."/>
            <person name="Brinkac L.M."/>
            <person name="Selengut J.D."/>
            <person name="Sanka R."/>
            <person name="DePew J."/>
            <person name="Purushe J."/>
            <person name="Peacock S.J."/>
            <person name="Thaipadungpanit J."/>
            <person name="Wuthiekanun V.W."/>
            <person name="Day N.P."/>
            <person name="Vinetz J.M."/>
            <person name="Sutton G.G."/>
            <person name="Nelson W.C."/>
            <person name="Fouts D.E."/>
        </authorList>
    </citation>
    <scope>NUCLEOTIDE SEQUENCE [LARGE SCALE GENOMIC DNA]</scope>
    <source>
        <strain evidence="1 2">H1</strain>
    </source>
</reference>
<comment type="caution">
    <text evidence="1">The sequence shown here is derived from an EMBL/GenBank/DDBJ whole genome shotgun (WGS) entry which is preliminary data.</text>
</comment>
<sequence length="53" mass="6305">MNLKFVGTLTKLDFRVEFRTCGNSYEVSKNRLCKKECEKGFFLEFICYIEINV</sequence>
<evidence type="ECO:0000313" key="1">
    <source>
        <dbReference type="EMBL" id="EKO14127.1"/>
    </source>
</evidence>